<evidence type="ECO:0000313" key="10">
    <source>
        <dbReference type="Proteomes" id="UP000031829"/>
    </source>
</evidence>
<evidence type="ECO:0000256" key="5">
    <source>
        <dbReference type="ARBA" id="ARBA00023015"/>
    </source>
</evidence>
<keyword evidence="2" id="KW-0963">Cytoplasm</keyword>
<dbReference type="GO" id="GO:0000156">
    <property type="term" value="F:phosphorelay response regulator activity"/>
    <property type="evidence" value="ECO:0007669"/>
    <property type="project" value="TreeGrafter"/>
</dbReference>
<sequence>MNKKAWTVLLIEDDPMVQEVNRQFIEQVEGFTVIAAASNGLEGVQLIKQHQPDLTIIDMYMPSQDGLTTLQQIRANGYKTDVIAVTAASDIETVRKVLQYGAVDYIMKPFKFERMKQALEQYRSFQVKISQKEHITQSELDSMLFQQFEEKADLLPKGLNAVTLRRIQQYLSEQNHPISAEEVADGVGIARVTARRYLEFLEQENELKLSVEYGRVGRPINRYMLKIN</sequence>
<dbReference type="PROSITE" id="PS50110">
    <property type="entry name" value="RESPONSE_REGULATORY"/>
    <property type="match status" value="1"/>
</dbReference>
<dbReference type="Pfam" id="PF00072">
    <property type="entry name" value="Response_reg"/>
    <property type="match status" value="1"/>
</dbReference>
<dbReference type="KEGG" id="bmeg:BG04_3130"/>
<keyword evidence="6" id="KW-0238">DNA-binding</keyword>
<evidence type="ECO:0000256" key="3">
    <source>
        <dbReference type="ARBA" id="ARBA00022553"/>
    </source>
</evidence>
<evidence type="ECO:0000256" key="7">
    <source>
        <dbReference type="ARBA" id="ARBA00023159"/>
    </source>
</evidence>
<dbReference type="PATRIC" id="fig|592022.4.peg.753"/>
<keyword evidence="3" id="KW-0597">Phosphoprotein</keyword>
<evidence type="ECO:0000256" key="2">
    <source>
        <dbReference type="ARBA" id="ARBA00022490"/>
    </source>
</evidence>
<evidence type="ECO:0000256" key="8">
    <source>
        <dbReference type="ARBA" id="ARBA00023163"/>
    </source>
</evidence>
<dbReference type="PANTHER" id="PTHR45526:SF1">
    <property type="entry name" value="TRANSCRIPTIONAL REGULATORY PROTEIN DCUR-RELATED"/>
    <property type="match status" value="1"/>
</dbReference>
<gene>
    <name evidence="9" type="ORF">BG04_3130</name>
</gene>
<dbReference type="Pfam" id="PF20714">
    <property type="entry name" value="HTH_64"/>
    <property type="match status" value="1"/>
</dbReference>
<dbReference type="Gene3D" id="3.40.50.2300">
    <property type="match status" value="1"/>
</dbReference>
<dbReference type="CDD" id="cd19925">
    <property type="entry name" value="REC_citrate_TCS"/>
    <property type="match status" value="1"/>
</dbReference>
<protein>
    <submittedName>
        <fullName evidence="9">FaeA-like family protein</fullName>
    </submittedName>
</protein>
<dbReference type="SUPFAM" id="SSF52172">
    <property type="entry name" value="CheY-like"/>
    <property type="match status" value="1"/>
</dbReference>
<dbReference type="InterPro" id="IPR036388">
    <property type="entry name" value="WH-like_DNA-bd_sf"/>
</dbReference>
<organism evidence="9 10">
    <name type="scientific">Priestia megaterium (strain ATCC 14581 / DSM 32 / CCUG 1817 / JCM 2506 / NBRC 15308 / NCIMB 9376 / NCTC 10342 / NRRL B-14308 / VKM B-512 / Ford 19)</name>
    <name type="common">Bacillus megaterium</name>
    <dbReference type="NCBI Taxonomy" id="1348623"/>
    <lineage>
        <taxon>Bacteria</taxon>
        <taxon>Bacillati</taxon>
        <taxon>Bacillota</taxon>
        <taxon>Bacilli</taxon>
        <taxon>Bacillales</taxon>
        <taxon>Bacillaceae</taxon>
        <taxon>Priestia</taxon>
    </lineage>
</organism>
<dbReference type="InterPro" id="IPR048714">
    <property type="entry name" value="DpiA-like_HTH"/>
</dbReference>
<dbReference type="InterPro" id="IPR001789">
    <property type="entry name" value="Sig_transdc_resp-reg_receiver"/>
</dbReference>
<evidence type="ECO:0000256" key="1">
    <source>
        <dbReference type="ARBA" id="ARBA00004496"/>
    </source>
</evidence>
<dbReference type="HOGENOM" id="CLU_000445_39_0_9"/>
<dbReference type="InterPro" id="IPR011006">
    <property type="entry name" value="CheY-like_superfamily"/>
</dbReference>
<keyword evidence="7" id="KW-0010">Activator</keyword>
<dbReference type="GO" id="GO:0003677">
    <property type="term" value="F:DNA binding"/>
    <property type="evidence" value="ECO:0007669"/>
    <property type="project" value="UniProtKB-KW"/>
</dbReference>
<dbReference type="InterPro" id="IPR036390">
    <property type="entry name" value="WH_DNA-bd_sf"/>
</dbReference>
<dbReference type="PANTHER" id="PTHR45526">
    <property type="entry name" value="TRANSCRIPTIONAL REGULATORY PROTEIN DPIA"/>
    <property type="match status" value="1"/>
</dbReference>
<accession>A0A0B6AGF7</accession>
<dbReference type="InterPro" id="IPR024187">
    <property type="entry name" value="Sig_transdc_resp-reg_cit/mal"/>
</dbReference>
<keyword evidence="4" id="KW-0902">Two-component regulatory system</keyword>
<dbReference type="SUPFAM" id="SSF46785">
    <property type="entry name" value="Winged helix' DNA-binding domain"/>
    <property type="match status" value="1"/>
</dbReference>
<comment type="subcellular location">
    <subcellularLocation>
        <location evidence="1">Cytoplasm</location>
    </subcellularLocation>
</comment>
<evidence type="ECO:0000256" key="4">
    <source>
        <dbReference type="ARBA" id="ARBA00023012"/>
    </source>
</evidence>
<dbReference type="Proteomes" id="UP000031829">
    <property type="component" value="Chromosome"/>
</dbReference>
<dbReference type="AlphaFoldDB" id="A0A0B6AGF7"/>
<proteinExistence type="predicted"/>
<evidence type="ECO:0000313" key="9">
    <source>
        <dbReference type="EMBL" id="AJI23935.1"/>
    </source>
</evidence>
<dbReference type="GeneID" id="93641194"/>
<dbReference type="SMR" id="A0A0B6AGF7"/>
<evidence type="ECO:0000256" key="6">
    <source>
        <dbReference type="ARBA" id="ARBA00023125"/>
    </source>
</evidence>
<dbReference type="PIRSF" id="PIRSF006171">
    <property type="entry name" value="RR_citrat_malat"/>
    <property type="match status" value="1"/>
</dbReference>
<reference evidence="9 10" key="1">
    <citation type="journal article" date="2015" name="Genome Announc.">
        <title>Complete genome sequences for 35 biothreat assay-relevant bacillus species.</title>
        <authorList>
            <person name="Johnson S.L."/>
            <person name="Daligault H.E."/>
            <person name="Davenport K.W."/>
            <person name="Jaissle J."/>
            <person name="Frey K.G."/>
            <person name="Ladner J.T."/>
            <person name="Broomall S.M."/>
            <person name="Bishop-Lilly K.A."/>
            <person name="Bruce D.C."/>
            <person name="Gibbons H.S."/>
            <person name="Coyne S.R."/>
            <person name="Lo C.C."/>
            <person name="Meincke L."/>
            <person name="Munk A.C."/>
            <person name="Koroleva G.I."/>
            <person name="Rosenzweig C.N."/>
            <person name="Palacios G.F."/>
            <person name="Redden C.L."/>
            <person name="Minogue T.D."/>
            <person name="Chain P.S."/>
        </authorList>
    </citation>
    <scope>NUCLEOTIDE SEQUENCE [LARGE SCALE GENOMIC DNA]</scope>
    <source>
        <strain evidence="10">ATCC 14581 / DSM 32 / JCM 2506 / NBRC 15308 / NCIMB 9376 / NCTC 10342 / NRRL B-14308 / VKM B-512</strain>
    </source>
</reference>
<dbReference type="GO" id="GO:0005737">
    <property type="term" value="C:cytoplasm"/>
    <property type="evidence" value="ECO:0007669"/>
    <property type="project" value="UniProtKB-SubCell"/>
</dbReference>
<dbReference type="InterPro" id="IPR051271">
    <property type="entry name" value="2C-system_Tx_regulators"/>
</dbReference>
<dbReference type="SMART" id="SM00448">
    <property type="entry name" value="REC"/>
    <property type="match status" value="1"/>
</dbReference>
<keyword evidence="5" id="KW-0805">Transcription regulation</keyword>
<dbReference type="EMBL" id="CP009920">
    <property type="protein sequence ID" value="AJI23935.1"/>
    <property type="molecule type" value="Genomic_DNA"/>
</dbReference>
<name>A0A0B6AGF7_PRIM2</name>
<dbReference type="GO" id="GO:0003700">
    <property type="term" value="F:DNA-binding transcription factor activity"/>
    <property type="evidence" value="ECO:0007669"/>
    <property type="project" value="InterPro"/>
</dbReference>
<dbReference type="RefSeq" id="WP_013081863.1">
    <property type="nucleotide sequence ID" value="NZ_BCVB01000007.1"/>
</dbReference>
<keyword evidence="8" id="KW-0804">Transcription</keyword>
<dbReference type="Gene3D" id="1.10.10.10">
    <property type="entry name" value="Winged helix-like DNA-binding domain superfamily/Winged helix DNA-binding domain"/>
    <property type="match status" value="1"/>
</dbReference>